<proteinExistence type="predicted"/>
<reference evidence="2" key="1">
    <citation type="submission" date="2019-08" db="EMBL/GenBank/DDBJ databases">
        <authorList>
            <person name="Kucharzyk K."/>
            <person name="Murdoch R.W."/>
            <person name="Higgins S."/>
            <person name="Loffler F."/>
        </authorList>
    </citation>
    <scope>NUCLEOTIDE SEQUENCE</scope>
</reference>
<evidence type="ECO:0000313" key="2">
    <source>
        <dbReference type="EMBL" id="MPM77093.1"/>
    </source>
</evidence>
<gene>
    <name evidence="2" type="ORF">SDC9_124093</name>
</gene>
<comment type="caution">
    <text evidence="2">The sequence shown here is derived from an EMBL/GenBank/DDBJ whole genome shotgun (WGS) entry which is preliminary data.</text>
</comment>
<organism evidence="2">
    <name type="scientific">bioreactor metagenome</name>
    <dbReference type="NCBI Taxonomy" id="1076179"/>
    <lineage>
        <taxon>unclassified sequences</taxon>
        <taxon>metagenomes</taxon>
        <taxon>ecological metagenomes</taxon>
    </lineage>
</organism>
<accession>A0A645CJJ7</accession>
<evidence type="ECO:0000256" key="1">
    <source>
        <dbReference type="SAM" id="MobiDB-lite"/>
    </source>
</evidence>
<sequence length="53" mass="5677">MSRPATGDDSDLAGPGSITTDDETVRVVYLQRPGMRGLNATQRISNDSARIVD</sequence>
<dbReference type="EMBL" id="VSSQ01027713">
    <property type="protein sequence ID" value="MPM77093.1"/>
    <property type="molecule type" value="Genomic_DNA"/>
</dbReference>
<name>A0A645CJJ7_9ZZZZ</name>
<feature type="region of interest" description="Disordered" evidence="1">
    <location>
        <begin position="1"/>
        <end position="24"/>
    </location>
</feature>
<dbReference type="AlphaFoldDB" id="A0A645CJJ7"/>
<protein>
    <submittedName>
        <fullName evidence="2">Uncharacterized protein</fullName>
    </submittedName>
</protein>